<protein>
    <submittedName>
        <fullName evidence="6">Pirin family protein</fullName>
    </submittedName>
</protein>
<dbReference type="Gene3D" id="2.60.120.10">
    <property type="entry name" value="Jelly Rolls"/>
    <property type="match status" value="2"/>
</dbReference>
<dbReference type="InterPro" id="IPR011051">
    <property type="entry name" value="RmlC_Cupin_sf"/>
</dbReference>
<evidence type="ECO:0000256" key="2">
    <source>
        <dbReference type="PIRSR" id="PIRSR006232-1"/>
    </source>
</evidence>
<name>A0A7D7S7U7_9NEIS</name>
<dbReference type="CDD" id="cd02247">
    <property type="entry name" value="cupin_pirin_C"/>
    <property type="match status" value="1"/>
</dbReference>
<dbReference type="PANTHER" id="PTHR43594">
    <property type="entry name" value="QUERCETIN 2,3-DIOXYGENASE"/>
    <property type="match status" value="1"/>
</dbReference>
<evidence type="ECO:0000313" key="7">
    <source>
        <dbReference type="Proteomes" id="UP000514752"/>
    </source>
</evidence>
<dbReference type="PANTHER" id="PTHR43594:SF1">
    <property type="entry name" value="QUERCETIN 2,3-DIOXYGENASE PA2418-RELATED"/>
    <property type="match status" value="1"/>
</dbReference>
<dbReference type="Pfam" id="PF02678">
    <property type="entry name" value="Pirin"/>
    <property type="match status" value="1"/>
</dbReference>
<dbReference type="Proteomes" id="UP000514752">
    <property type="component" value="Chromosome"/>
</dbReference>
<dbReference type="PIRSF" id="PIRSF006232">
    <property type="entry name" value="Pirin"/>
    <property type="match status" value="1"/>
</dbReference>
<proteinExistence type="inferred from homology"/>
<sequence>MRSVRQIYRANSQHWVGDGFLVQPLFSHMGEDRGTDPFLMLDYAAPYEFAPNHRSSQRGVGQHPHKGFETVTIAYHGEVAHRDSAGGGGVIKEGDVQWMTAGAGIIHEEFHSEAFSRNGGLFEMVQLWVNLPAKDKLTPARYQHLAKENIPVVALPEDAGHLRLIAGEYQGVRGAADTFTEMNVWDVVIEAGREAAIEVPASHNLSMVVLRGEAEFNGQARAGAGQLVGFDEGGGAVSIRAGGETVKILLLSGVPINEPVVGYGPFVMNSAEEIREAIAEFNSGRFGQLA</sequence>
<comment type="cofactor">
    <cofactor evidence="2">
        <name>Fe cation</name>
        <dbReference type="ChEBI" id="CHEBI:24875"/>
    </cofactor>
    <text evidence="2">Binds 1 Fe cation per subunit.</text>
</comment>
<feature type="domain" description="Pirin C-terminal" evidence="5">
    <location>
        <begin position="184"/>
        <end position="287"/>
    </location>
</feature>
<feature type="binding site" evidence="2">
    <location>
        <position position="63"/>
    </location>
    <ligand>
        <name>Fe cation</name>
        <dbReference type="ChEBI" id="CHEBI:24875"/>
    </ligand>
</feature>
<dbReference type="KEGG" id="nsg:H3L94_10695"/>
<organism evidence="6 7">
    <name type="scientific">Neisseria shayeganii</name>
    <dbReference type="NCBI Taxonomy" id="607712"/>
    <lineage>
        <taxon>Bacteria</taxon>
        <taxon>Pseudomonadati</taxon>
        <taxon>Pseudomonadota</taxon>
        <taxon>Betaproteobacteria</taxon>
        <taxon>Neisseriales</taxon>
        <taxon>Neisseriaceae</taxon>
        <taxon>Neisseria</taxon>
    </lineage>
</organism>
<dbReference type="SUPFAM" id="SSF51182">
    <property type="entry name" value="RmlC-like cupins"/>
    <property type="match status" value="1"/>
</dbReference>
<feature type="binding site" evidence="2">
    <location>
        <position position="107"/>
    </location>
    <ligand>
        <name>Fe cation</name>
        <dbReference type="ChEBI" id="CHEBI:24875"/>
    </ligand>
</feature>
<dbReference type="InterPro" id="IPR008778">
    <property type="entry name" value="Pirin_C_dom"/>
</dbReference>
<dbReference type="InterPro" id="IPR003829">
    <property type="entry name" value="Pirin_N_dom"/>
</dbReference>
<dbReference type="InterPro" id="IPR053186">
    <property type="entry name" value="QDO-related"/>
</dbReference>
<accession>A0A7D7S7U7</accession>
<dbReference type="Pfam" id="PF05726">
    <property type="entry name" value="Pirin_C"/>
    <property type="match status" value="1"/>
</dbReference>
<evidence type="ECO:0000256" key="1">
    <source>
        <dbReference type="ARBA" id="ARBA00008416"/>
    </source>
</evidence>
<feature type="binding site" evidence="2">
    <location>
        <position position="109"/>
    </location>
    <ligand>
        <name>Fe cation</name>
        <dbReference type="ChEBI" id="CHEBI:24875"/>
    </ligand>
</feature>
<feature type="domain" description="Pirin N-terminal" evidence="4">
    <location>
        <begin position="27"/>
        <end position="129"/>
    </location>
</feature>
<dbReference type="AlphaFoldDB" id="A0A7D7S7U7"/>
<feature type="binding site" evidence="2">
    <location>
        <position position="65"/>
    </location>
    <ligand>
        <name>Fe cation</name>
        <dbReference type="ChEBI" id="CHEBI:24875"/>
    </ligand>
</feature>
<keyword evidence="2" id="KW-0408">Iron</keyword>
<reference evidence="6 7" key="1">
    <citation type="submission" date="2020-07" db="EMBL/GenBank/DDBJ databases">
        <title>Genomic diversity of species in the Neisseriaceae family.</title>
        <authorList>
            <person name="Vincent A.T."/>
            <person name="Bernet E."/>
            <person name="Veyrier F.J."/>
        </authorList>
    </citation>
    <scope>NUCLEOTIDE SEQUENCE [LARGE SCALE GENOMIC DNA]</scope>
    <source>
        <strain evidence="6 7">DSM 22244</strain>
    </source>
</reference>
<gene>
    <name evidence="6" type="ORF">H3L94_10695</name>
</gene>
<dbReference type="RefSeq" id="WP_182121983.1">
    <property type="nucleotide sequence ID" value="NZ_CP059567.1"/>
</dbReference>
<keyword evidence="2" id="KW-0479">Metal-binding</keyword>
<dbReference type="InterPro" id="IPR012093">
    <property type="entry name" value="Pirin"/>
</dbReference>
<evidence type="ECO:0000256" key="3">
    <source>
        <dbReference type="RuleBase" id="RU003457"/>
    </source>
</evidence>
<dbReference type="EMBL" id="CP059567">
    <property type="protein sequence ID" value="QMT40291.1"/>
    <property type="molecule type" value="Genomic_DNA"/>
</dbReference>
<dbReference type="InterPro" id="IPR014710">
    <property type="entry name" value="RmlC-like_jellyroll"/>
</dbReference>
<dbReference type="CDD" id="cd02909">
    <property type="entry name" value="cupin_pirin_N"/>
    <property type="match status" value="1"/>
</dbReference>
<evidence type="ECO:0000259" key="5">
    <source>
        <dbReference type="Pfam" id="PF05726"/>
    </source>
</evidence>
<evidence type="ECO:0000259" key="4">
    <source>
        <dbReference type="Pfam" id="PF02678"/>
    </source>
</evidence>
<dbReference type="GO" id="GO:0046872">
    <property type="term" value="F:metal ion binding"/>
    <property type="evidence" value="ECO:0007669"/>
    <property type="project" value="UniProtKB-KW"/>
</dbReference>
<evidence type="ECO:0000313" key="6">
    <source>
        <dbReference type="EMBL" id="QMT40291.1"/>
    </source>
</evidence>
<comment type="similarity">
    <text evidence="1 3">Belongs to the pirin family.</text>
</comment>